<evidence type="ECO:0000256" key="2">
    <source>
        <dbReference type="ARBA" id="ARBA00023004"/>
    </source>
</evidence>
<sequence>DTLEMYSAQVKSIAKILIAKMGEALEIKPEEIEERFGDDMFQSMRMNYYPPCLQIKKDGKWVFVKPLPNAFIVNVGDVLEIITNEIYKSIAHRVVVNSEKERLSFATFRNPGLNKEISPAKSLVEKQKKRAKFKRLITKDYLKGLFSRELYGKAYLDAMRI</sequence>
<dbReference type="AlphaFoldDB" id="A0A8S9HE28"/>
<dbReference type="InterPro" id="IPR050295">
    <property type="entry name" value="Plant_2OG-oxidoreductases"/>
</dbReference>
<dbReference type="GO" id="GO:0046872">
    <property type="term" value="F:metal ion binding"/>
    <property type="evidence" value="ECO:0007669"/>
    <property type="project" value="UniProtKB-KW"/>
</dbReference>
<dbReference type="Proteomes" id="UP000712281">
    <property type="component" value="Unassembled WGS sequence"/>
</dbReference>
<evidence type="ECO:0000256" key="1">
    <source>
        <dbReference type="ARBA" id="ARBA00022723"/>
    </source>
</evidence>
<dbReference type="InterPro" id="IPR027443">
    <property type="entry name" value="IPNS-like_sf"/>
</dbReference>
<evidence type="ECO:0000313" key="5">
    <source>
        <dbReference type="Proteomes" id="UP000712281"/>
    </source>
</evidence>
<dbReference type="PANTHER" id="PTHR47991">
    <property type="entry name" value="OXOGLUTARATE/IRON-DEPENDENT DIOXYGENASE"/>
    <property type="match status" value="1"/>
</dbReference>
<keyword evidence="1" id="KW-0479">Metal-binding</keyword>
<accession>A0A8S9HE28</accession>
<proteinExistence type="predicted"/>
<evidence type="ECO:0000313" key="4">
    <source>
        <dbReference type="EMBL" id="KAF2555350.1"/>
    </source>
</evidence>
<evidence type="ECO:0000259" key="3">
    <source>
        <dbReference type="PROSITE" id="PS51471"/>
    </source>
</evidence>
<gene>
    <name evidence="4" type="ORF">F2Q68_00013552</name>
</gene>
<name>A0A8S9HE28_BRACR</name>
<organism evidence="4 5">
    <name type="scientific">Brassica cretica</name>
    <name type="common">Mustard</name>
    <dbReference type="NCBI Taxonomy" id="69181"/>
    <lineage>
        <taxon>Eukaryota</taxon>
        <taxon>Viridiplantae</taxon>
        <taxon>Streptophyta</taxon>
        <taxon>Embryophyta</taxon>
        <taxon>Tracheophyta</taxon>
        <taxon>Spermatophyta</taxon>
        <taxon>Magnoliopsida</taxon>
        <taxon>eudicotyledons</taxon>
        <taxon>Gunneridae</taxon>
        <taxon>Pentapetalae</taxon>
        <taxon>rosids</taxon>
        <taxon>malvids</taxon>
        <taxon>Brassicales</taxon>
        <taxon>Brassicaceae</taxon>
        <taxon>Brassiceae</taxon>
        <taxon>Brassica</taxon>
    </lineage>
</organism>
<feature type="non-terminal residue" evidence="4">
    <location>
        <position position="1"/>
    </location>
</feature>
<dbReference type="PROSITE" id="PS51471">
    <property type="entry name" value="FE2OG_OXY"/>
    <property type="match status" value="1"/>
</dbReference>
<dbReference type="SUPFAM" id="SSF51197">
    <property type="entry name" value="Clavaminate synthase-like"/>
    <property type="match status" value="1"/>
</dbReference>
<feature type="domain" description="Fe2OG dioxygenase" evidence="3">
    <location>
        <begin position="1"/>
        <end position="111"/>
    </location>
</feature>
<dbReference type="InterPro" id="IPR044861">
    <property type="entry name" value="IPNS-like_FE2OG_OXY"/>
</dbReference>
<dbReference type="Gene3D" id="2.60.120.330">
    <property type="entry name" value="B-lactam Antibiotic, Isopenicillin N Synthase, Chain"/>
    <property type="match status" value="2"/>
</dbReference>
<dbReference type="EMBL" id="QGKW02001940">
    <property type="protein sequence ID" value="KAF2555350.1"/>
    <property type="molecule type" value="Genomic_DNA"/>
</dbReference>
<protein>
    <recommendedName>
        <fullName evidence="3">Fe2OG dioxygenase domain-containing protein</fullName>
    </recommendedName>
</protein>
<dbReference type="InterPro" id="IPR005123">
    <property type="entry name" value="Oxoglu/Fe-dep_dioxygenase_dom"/>
</dbReference>
<keyword evidence="2" id="KW-0408">Iron</keyword>
<reference evidence="4" key="1">
    <citation type="submission" date="2019-12" db="EMBL/GenBank/DDBJ databases">
        <title>Genome sequencing and annotation of Brassica cretica.</title>
        <authorList>
            <person name="Studholme D.J."/>
            <person name="Sarris P.F."/>
        </authorList>
    </citation>
    <scope>NUCLEOTIDE SEQUENCE</scope>
    <source>
        <strain evidence="4">PFS-001/15</strain>
        <tissue evidence="4">Leaf</tissue>
    </source>
</reference>
<comment type="caution">
    <text evidence="4">The sequence shown here is derived from an EMBL/GenBank/DDBJ whole genome shotgun (WGS) entry which is preliminary data.</text>
</comment>
<dbReference type="Pfam" id="PF03171">
    <property type="entry name" value="2OG-FeII_Oxy"/>
    <property type="match status" value="1"/>
</dbReference>